<name>A0A062V8X3_9EURY</name>
<feature type="domain" description="Nudix hydrolase" evidence="6">
    <location>
        <begin position="2"/>
        <end position="131"/>
    </location>
</feature>
<evidence type="ECO:0000313" key="8">
    <source>
        <dbReference type="Proteomes" id="UP000027153"/>
    </source>
</evidence>
<keyword evidence="4 7" id="KW-0378">Hydrolase</keyword>
<dbReference type="InterPro" id="IPR020084">
    <property type="entry name" value="NUDIX_hydrolase_CS"/>
</dbReference>
<evidence type="ECO:0000256" key="1">
    <source>
        <dbReference type="ARBA" id="ARBA00005582"/>
    </source>
</evidence>
<keyword evidence="3" id="KW-0547">Nucleotide-binding</keyword>
<evidence type="ECO:0000256" key="2">
    <source>
        <dbReference type="ARBA" id="ARBA00018911"/>
    </source>
</evidence>
<dbReference type="GO" id="GO:0004081">
    <property type="term" value="F:bis(5'-nucleosyl)-tetraphosphatase (asymmetrical) activity"/>
    <property type="evidence" value="ECO:0007669"/>
    <property type="project" value="TreeGrafter"/>
</dbReference>
<dbReference type="PANTHER" id="PTHR21340">
    <property type="entry name" value="DIADENOSINE 5,5-P1,P4-TETRAPHOSPHATE PYROPHOSPHOHYDROLASE MUTT"/>
    <property type="match status" value="1"/>
</dbReference>
<evidence type="ECO:0000259" key="6">
    <source>
        <dbReference type="PROSITE" id="PS51462"/>
    </source>
</evidence>
<dbReference type="CDD" id="cd03428">
    <property type="entry name" value="NUDIX_Ap4A_Nudt2"/>
    <property type="match status" value="1"/>
</dbReference>
<reference evidence="7 8" key="1">
    <citation type="journal article" date="2013" name="Nature">
        <title>Anaerobic oxidation of methane coupled to nitrate reduction in a novel archaeal lineage.</title>
        <authorList>
            <person name="Haroon M.F."/>
            <person name="Hu S."/>
            <person name="Shi Y."/>
            <person name="Imelfort M."/>
            <person name="Keller J."/>
            <person name="Hugenholtz P."/>
            <person name="Yuan Z."/>
            <person name="Tyson G.W."/>
        </authorList>
    </citation>
    <scope>NUCLEOTIDE SEQUENCE [LARGE SCALE GENOMIC DNA]</scope>
    <source>
        <strain evidence="7 8">ANME-2d</strain>
    </source>
</reference>
<keyword evidence="8" id="KW-1185">Reference proteome</keyword>
<dbReference type="RefSeq" id="WP_048088182.1">
    <property type="nucleotide sequence ID" value="NZ_JMIY01000001.1"/>
</dbReference>
<dbReference type="InterPro" id="IPR051325">
    <property type="entry name" value="Nudix_hydrolase_domain"/>
</dbReference>
<dbReference type="PROSITE" id="PS51462">
    <property type="entry name" value="NUDIX"/>
    <property type="match status" value="1"/>
</dbReference>
<dbReference type="GO" id="GO:0006754">
    <property type="term" value="P:ATP biosynthetic process"/>
    <property type="evidence" value="ECO:0007669"/>
    <property type="project" value="TreeGrafter"/>
</dbReference>
<sequence length="143" mass="16890">MPRKRSCGAVVFRRNQEVRYLLLRYEAGHWEFVKGEVEANEGEMDTVIRELKEETGITDARFIGDFREKISYFFKSGGKTIYKEVTFFLIETQESDVELSHEHTGYEWLNYKDAMERLTFNNAKNVLKKAHNFLKAHRIIESS</sequence>
<comment type="similarity">
    <text evidence="1">Belongs to the Nudix hydrolase family.</text>
</comment>
<organism evidence="7 8">
    <name type="scientific">Candidatus Methanoperedens nitratireducens</name>
    <dbReference type="NCBI Taxonomy" id="1392998"/>
    <lineage>
        <taxon>Archaea</taxon>
        <taxon>Methanobacteriati</taxon>
        <taxon>Methanobacteriota</taxon>
        <taxon>Stenosarchaea group</taxon>
        <taxon>Methanomicrobia</taxon>
        <taxon>Methanosarcinales</taxon>
        <taxon>ANME-2 cluster</taxon>
        <taxon>Candidatus Methanoperedentaceae</taxon>
        <taxon>Candidatus Methanoperedens</taxon>
    </lineage>
</organism>
<protein>
    <recommendedName>
        <fullName evidence="2">Bis(5'-nucleosyl)-tetraphosphatase [asymmetrical]</fullName>
    </recommendedName>
    <alternativeName>
        <fullName evidence="5">Diadenosine 5',5'''-P1,P4-tetraphosphate asymmetrical hydrolase</fullName>
    </alternativeName>
</protein>
<dbReference type="GO" id="GO:0006167">
    <property type="term" value="P:AMP biosynthetic process"/>
    <property type="evidence" value="ECO:0007669"/>
    <property type="project" value="TreeGrafter"/>
</dbReference>
<dbReference type="SUPFAM" id="SSF55811">
    <property type="entry name" value="Nudix"/>
    <property type="match status" value="1"/>
</dbReference>
<dbReference type="AlphaFoldDB" id="A0A062V8X3"/>
<dbReference type="EMBL" id="JMIY01000001">
    <property type="protein sequence ID" value="KCZ72963.1"/>
    <property type="molecule type" value="Genomic_DNA"/>
</dbReference>
<dbReference type="Pfam" id="PF00293">
    <property type="entry name" value="NUDIX"/>
    <property type="match status" value="1"/>
</dbReference>
<dbReference type="PROSITE" id="PS00893">
    <property type="entry name" value="NUDIX_BOX"/>
    <property type="match status" value="1"/>
</dbReference>
<dbReference type="InterPro" id="IPR015797">
    <property type="entry name" value="NUDIX_hydrolase-like_dom_sf"/>
</dbReference>
<dbReference type="InterPro" id="IPR003565">
    <property type="entry name" value="Tetra_PHTase"/>
</dbReference>
<evidence type="ECO:0000256" key="3">
    <source>
        <dbReference type="ARBA" id="ARBA00022741"/>
    </source>
</evidence>
<dbReference type="InterPro" id="IPR000086">
    <property type="entry name" value="NUDIX_hydrolase_dom"/>
</dbReference>
<dbReference type="GO" id="GO:0000166">
    <property type="term" value="F:nucleotide binding"/>
    <property type="evidence" value="ECO:0007669"/>
    <property type="project" value="UniProtKB-KW"/>
</dbReference>
<evidence type="ECO:0000256" key="5">
    <source>
        <dbReference type="ARBA" id="ARBA00032644"/>
    </source>
</evidence>
<gene>
    <name evidence="7" type="ORF">ANME2D_00021</name>
</gene>
<dbReference type="PANTHER" id="PTHR21340:SF0">
    <property type="entry name" value="BIS(5'-NUCLEOSYL)-TETRAPHOSPHATASE [ASYMMETRICAL]"/>
    <property type="match status" value="1"/>
</dbReference>
<comment type="caution">
    <text evidence="7">The sequence shown here is derived from an EMBL/GenBank/DDBJ whole genome shotgun (WGS) entry which is preliminary data.</text>
</comment>
<accession>A0A062V8X3</accession>
<dbReference type="Gene3D" id="3.90.79.10">
    <property type="entry name" value="Nucleoside Triphosphate Pyrophosphohydrolase"/>
    <property type="match status" value="1"/>
</dbReference>
<proteinExistence type="inferred from homology"/>
<evidence type="ECO:0000256" key="4">
    <source>
        <dbReference type="ARBA" id="ARBA00022801"/>
    </source>
</evidence>
<dbReference type="Proteomes" id="UP000027153">
    <property type="component" value="Unassembled WGS sequence"/>
</dbReference>
<dbReference type="OrthoDB" id="25379at2157"/>
<evidence type="ECO:0000313" key="7">
    <source>
        <dbReference type="EMBL" id="KCZ72963.1"/>
    </source>
</evidence>